<dbReference type="Pfam" id="PF01183">
    <property type="entry name" value="Glyco_hydro_25"/>
    <property type="match status" value="1"/>
</dbReference>
<dbReference type="PANTHER" id="PTHR34135:SF2">
    <property type="entry name" value="LYSOZYME"/>
    <property type="match status" value="1"/>
</dbReference>
<dbReference type="Pfam" id="PF01473">
    <property type="entry name" value="Choline_bind_1"/>
    <property type="match status" value="2"/>
</dbReference>
<dbReference type="Gene3D" id="2.10.270.10">
    <property type="entry name" value="Cholin Binding"/>
    <property type="match status" value="1"/>
</dbReference>
<organism evidence="4 5">
    <name type="scientific">Lacrimispora xylanolytica</name>
    <dbReference type="NCBI Taxonomy" id="29375"/>
    <lineage>
        <taxon>Bacteria</taxon>
        <taxon>Bacillati</taxon>
        <taxon>Bacillota</taxon>
        <taxon>Clostridia</taxon>
        <taxon>Lachnospirales</taxon>
        <taxon>Lachnospiraceae</taxon>
        <taxon>Lacrimispora</taxon>
    </lineage>
</organism>
<keyword evidence="2" id="KW-0677">Repeat</keyword>
<proteinExistence type="inferred from homology"/>
<feature type="repeat" description="Cell wall-binding" evidence="3">
    <location>
        <begin position="272"/>
        <end position="291"/>
    </location>
</feature>
<dbReference type="SUPFAM" id="SSF51445">
    <property type="entry name" value="(Trans)glycosidases"/>
    <property type="match status" value="1"/>
</dbReference>
<evidence type="ECO:0000256" key="3">
    <source>
        <dbReference type="PROSITE-ProRule" id="PRU00591"/>
    </source>
</evidence>
<dbReference type="PROSITE" id="PS51170">
    <property type="entry name" value="CW"/>
    <property type="match status" value="1"/>
</dbReference>
<dbReference type="Gene3D" id="3.20.20.80">
    <property type="entry name" value="Glycosidases"/>
    <property type="match status" value="1"/>
</dbReference>
<sequence length="316" mass="35817">MNIRMRVTAGIIAGLVTSIIIATPMNGFSGEAWSQENGQYVDASGKPITGALEKGITVSKYQNRQNEEGGGINWDKVKESGVSFAMIRLGYLNDKDPYYSVNMKNAAKSGIKTGIFFYTQALDVATAEEEARYVLREIKDYPISYPVAYDVESQYLLDNRMTRQQITDNINAFCKIIEDAGYRPIVYANNKWLNYHIDMSRIPYDVWYARYGTVNDCTNRTIWQCTDQGRVAGIEGDVTIEFSFKDYHGLIPADGWKIIDGNRYYMKNFNKQTGWLSLDGAWYYLDQNGVMVHDTDMVVDGTSYHFESDGTTKGKS</sequence>
<name>A0ABY7A903_9FIRM</name>
<dbReference type="EMBL" id="CP113524">
    <property type="protein sequence ID" value="WAJ22763.1"/>
    <property type="molecule type" value="Genomic_DNA"/>
</dbReference>
<dbReference type="InterPro" id="IPR018337">
    <property type="entry name" value="Cell_wall/Cho-bd_repeat"/>
</dbReference>
<evidence type="ECO:0000256" key="2">
    <source>
        <dbReference type="ARBA" id="ARBA00022737"/>
    </source>
</evidence>
<dbReference type="Proteomes" id="UP001163115">
    <property type="component" value="Chromosome"/>
</dbReference>
<dbReference type="CDD" id="cd06414">
    <property type="entry name" value="GH25_LytC-like"/>
    <property type="match status" value="1"/>
</dbReference>
<dbReference type="PROSITE" id="PS51904">
    <property type="entry name" value="GLYCOSYL_HYDROL_F25_2"/>
    <property type="match status" value="1"/>
</dbReference>
<evidence type="ECO:0000313" key="5">
    <source>
        <dbReference type="Proteomes" id="UP001163115"/>
    </source>
</evidence>
<reference evidence="4" key="1">
    <citation type="submission" date="2022-11" db="EMBL/GenBank/DDBJ databases">
        <title>Lacrimispora xylanolytica sy1, complete genome.</title>
        <authorList>
            <person name="Choi S."/>
        </authorList>
    </citation>
    <scope>NUCLEOTIDE SEQUENCE</scope>
    <source>
        <strain evidence="4">Sy1</strain>
    </source>
</reference>
<accession>A0ABY7A903</accession>
<protein>
    <submittedName>
        <fullName evidence="4">GH25 family lysozyme</fullName>
    </submittedName>
</protein>
<comment type="similarity">
    <text evidence="1">Belongs to the glycosyl hydrolase 25 family.</text>
</comment>
<gene>
    <name evidence="4" type="ORF">OW255_14465</name>
</gene>
<dbReference type="RefSeq" id="WP_268114458.1">
    <property type="nucleotide sequence ID" value="NZ_CP113524.1"/>
</dbReference>
<dbReference type="InterPro" id="IPR002053">
    <property type="entry name" value="Glyco_hydro_25"/>
</dbReference>
<dbReference type="PANTHER" id="PTHR34135">
    <property type="entry name" value="LYSOZYME"/>
    <property type="match status" value="1"/>
</dbReference>
<dbReference type="SUPFAM" id="SSF69360">
    <property type="entry name" value="Cell wall binding repeat"/>
    <property type="match status" value="1"/>
</dbReference>
<evidence type="ECO:0000313" key="4">
    <source>
        <dbReference type="EMBL" id="WAJ22763.1"/>
    </source>
</evidence>
<keyword evidence="5" id="KW-1185">Reference proteome</keyword>
<dbReference type="InterPro" id="IPR017853">
    <property type="entry name" value="GH"/>
</dbReference>
<evidence type="ECO:0000256" key="1">
    <source>
        <dbReference type="ARBA" id="ARBA00010646"/>
    </source>
</evidence>